<feature type="chain" id="PRO_5046228977" evidence="1">
    <location>
        <begin position="20"/>
        <end position="128"/>
    </location>
</feature>
<name>A0ABR4I4G7_9EURO</name>
<reference evidence="2 3" key="1">
    <citation type="submission" date="2024-07" db="EMBL/GenBank/DDBJ databases">
        <title>Section-level genome sequencing and comparative genomics of Aspergillus sections Usti and Cavernicolus.</title>
        <authorList>
            <consortium name="Lawrence Berkeley National Laboratory"/>
            <person name="Nybo J.L."/>
            <person name="Vesth T.C."/>
            <person name="Theobald S."/>
            <person name="Frisvad J.C."/>
            <person name="Larsen T.O."/>
            <person name="Kjaerboelling I."/>
            <person name="Rothschild-Mancinelli K."/>
            <person name="Lyhne E.K."/>
            <person name="Kogle M.E."/>
            <person name="Barry K."/>
            <person name="Clum A."/>
            <person name="Na H."/>
            <person name="Ledsgaard L."/>
            <person name="Lin J."/>
            <person name="Lipzen A."/>
            <person name="Kuo A."/>
            <person name="Riley R."/>
            <person name="Mondo S."/>
            <person name="Labutti K."/>
            <person name="Haridas S."/>
            <person name="Pangalinan J."/>
            <person name="Salamov A.A."/>
            <person name="Simmons B.A."/>
            <person name="Magnuson J.K."/>
            <person name="Chen J."/>
            <person name="Drula E."/>
            <person name="Henrissat B."/>
            <person name="Wiebenga A."/>
            <person name="Lubbers R.J."/>
            <person name="Gomes A.C."/>
            <person name="Makela M.R."/>
            <person name="Stajich J."/>
            <person name="Grigoriev I.V."/>
            <person name="Mortensen U.H."/>
            <person name="De Vries R.P."/>
            <person name="Baker S.E."/>
            <person name="Andersen M.R."/>
        </authorList>
    </citation>
    <scope>NUCLEOTIDE SEQUENCE [LARGE SCALE GENOMIC DNA]</scope>
    <source>
        <strain evidence="2 3">CBS 588.65</strain>
    </source>
</reference>
<feature type="signal peptide" evidence="1">
    <location>
        <begin position="1"/>
        <end position="19"/>
    </location>
</feature>
<comment type="caution">
    <text evidence="2">The sequence shown here is derived from an EMBL/GenBank/DDBJ whole genome shotgun (WGS) entry which is preliminary data.</text>
</comment>
<evidence type="ECO:0000313" key="3">
    <source>
        <dbReference type="Proteomes" id="UP001610334"/>
    </source>
</evidence>
<keyword evidence="3" id="KW-1185">Reference proteome</keyword>
<dbReference type="Proteomes" id="UP001610334">
    <property type="component" value="Unassembled WGS sequence"/>
</dbReference>
<accession>A0ABR4I4G7</accession>
<keyword evidence="1" id="KW-0732">Signal</keyword>
<sequence>MFLAKVIVVTAFLATLTVAAPAMAEGFNLLEKRATGHVYMCTGQSWDGYCTNRAYPLGKCSNLSSSIFNHNTEGFGPEEGIYCNIFINDSCSGPAELTLEYPGTRSLTGSSPIVLGNAIESYICYAKP</sequence>
<evidence type="ECO:0000313" key="2">
    <source>
        <dbReference type="EMBL" id="KAL2822636.1"/>
    </source>
</evidence>
<organism evidence="2 3">
    <name type="scientific">Aspergillus granulosus</name>
    <dbReference type="NCBI Taxonomy" id="176169"/>
    <lineage>
        <taxon>Eukaryota</taxon>
        <taxon>Fungi</taxon>
        <taxon>Dikarya</taxon>
        <taxon>Ascomycota</taxon>
        <taxon>Pezizomycotina</taxon>
        <taxon>Eurotiomycetes</taxon>
        <taxon>Eurotiomycetidae</taxon>
        <taxon>Eurotiales</taxon>
        <taxon>Aspergillaceae</taxon>
        <taxon>Aspergillus</taxon>
        <taxon>Aspergillus subgen. Nidulantes</taxon>
    </lineage>
</organism>
<proteinExistence type="predicted"/>
<evidence type="ECO:0000256" key="1">
    <source>
        <dbReference type="SAM" id="SignalP"/>
    </source>
</evidence>
<protein>
    <submittedName>
        <fullName evidence="2">Uncharacterized protein</fullName>
    </submittedName>
</protein>
<dbReference type="EMBL" id="JBFXLT010000002">
    <property type="protein sequence ID" value="KAL2822636.1"/>
    <property type="molecule type" value="Genomic_DNA"/>
</dbReference>
<gene>
    <name evidence="2" type="ORF">BJX63DRAFT_427195</name>
</gene>